<feature type="domain" description="AMP-dependent synthetase/ligase" evidence="3">
    <location>
        <begin position="76"/>
        <end position="437"/>
    </location>
</feature>
<dbReference type="GO" id="GO:0008610">
    <property type="term" value="P:lipid biosynthetic process"/>
    <property type="evidence" value="ECO:0007669"/>
    <property type="project" value="InterPro"/>
</dbReference>
<feature type="compositionally biased region" description="Basic and acidic residues" evidence="2">
    <location>
        <begin position="743"/>
        <end position="755"/>
    </location>
</feature>
<dbReference type="PANTHER" id="PTHR22754">
    <property type="entry name" value="DISCO-INTERACTING PROTEIN 2 DIP2 -RELATED"/>
    <property type="match status" value="1"/>
</dbReference>
<dbReference type="VEuPathDB" id="FungiDB:H310_12526"/>
<evidence type="ECO:0000313" key="4">
    <source>
        <dbReference type="EMBL" id="ETV93475.1"/>
    </source>
</evidence>
<dbReference type="STRING" id="157072.A0A024TH47"/>
<gene>
    <name evidence="4" type="ORF">H310_12526</name>
</gene>
<dbReference type="GO" id="GO:0016874">
    <property type="term" value="F:ligase activity"/>
    <property type="evidence" value="ECO:0007669"/>
    <property type="project" value="UniProtKB-KW"/>
</dbReference>
<accession>A0A024TH47</accession>
<dbReference type="PANTHER" id="PTHR22754:SF32">
    <property type="entry name" value="DISCO-INTERACTING PROTEIN 2"/>
    <property type="match status" value="1"/>
</dbReference>
<keyword evidence="1" id="KW-0436">Ligase</keyword>
<protein>
    <recommendedName>
        <fullName evidence="3">AMP-dependent synthetase/ligase domain-containing protein</fullName>
    </recommendedName>
</protein>
<feature type="compositionally biased region" description="Low complexity" evidence="2">
    <location>
        <begin position="22"/>
        <end position="34"/>
    </location>
</feature>
<evidence type="ECO:0000256" key="1">
    <source>
        <dbReference type="ARBA" id="ARBA00022598"/>
    </source>
</evidence>
<name>A0A024TH47_9STRA</name>
<dbReference type="InterPro" id="IPR042099">
    <property type="entry name" value="ANL_N_sf"/>
</dbReference>
<dbReference type="EMBL" id="KI913991">
    <property type="protein sequence ID" value="ETV93475.1"/>
    <property type="molecule type" value="Genomic_DNA"/>
</dbReference>
<dbReference type="SUPFAM" id="SSF56801">
    <property type="entry name" value="Acetyl-CoA synthetase-like"/>
    <property type="match status" value="1"/>
</dbReference>
<dbReference type="OrthoDB" id="69964at2759"/>
<organism evidence="4">
    <name type="scientific">Aphanomyces invadans</name>
    <dbReference type="NCBI Taxonomy" id="157072"/>
    <lineage>
        <taxon>Eukaryota</taxon>
        <taxon>Sar</taxon>
        <taxon>Stramenopiles</taxon>
        <taxon>Oomycota</taxon>
        <taxon>Saprolegniomycetes</taxon>
        <taxon>Saprolegniales</taxon>
        <taxon>Verrucalvaceae</taxon>
        <taxon>Aphanomyces</taxon>
    </lineage>
</organism>
<feature type="region of interest" description="Disordered" evidence="2">
    <location>
        <begin position="736"/>
        <end position="755"/>
    </location>
</feature>
<dbReference type="Pfam" id="PF00501">
    <property type="entry name" value="AMP-binding"/>
    <property type="match status" value="1"/>
</dbReference>
<dbReference type="InterPro" id="IPR040097">
    <property type="entry name" value="FAAL/FAAC"/>
</dbReference>
<dbReference type="InterPro" id="IPR045851">
    <property type="entry name" value="AMP-bd_C_sf"/>
</dbReference>
<dbReference type="eggNOG" id="KOG3628">
    <property type="taxonomic scope" value="Eukaryota"/>
</dbReference>
<evidence type="ECO:0000259" key="3">
    <source>
        <dbReference type="Pfam" id="PF00501"/>
    </source>
</evidence>
<dbReference type="Gene3D" id="3.40.50.12780">
    <property type="entry name" value="N-terminal domain of ligase-like"/>
    <property type="match status" value="1"/>
</dbReference>
<dbReference type="InterPro" id="IPR000873">
    <property type="entry name" value="AMP-dep_synth/lig_dom"/>
</dbReference>
<dbReference type="GeneID" id="20089576"/>
<dbReference type="RefSeq" id="XP_008877817.1">
    <property type="nucleotide sequence ID" value="XM_008879595.1"/>
</dbReference>
<proteinExistence type="predicted"/>
<dbReference type="CDD" id="cd05931">
    <property type="entry name" value="FAAL"/>
    <property type="match status" value="1"/>
</dbReference>
<dbReference type="Gene3D" id="3.30.300.30">
    <property type="match status" value="1"/>
</dbReference>
<sequence length="755" mass="83909">MAGFKQFFRRVHEQRGVTTDASTESSSSVSSTIKVPSIPATTTGAAAASKVKHHASHTNPAWAIRTFDETNIVAILQRRARDTPHVVVYTFLDDKGRETSTLTYAEVDAGAKQVAALLQTQHKHKFQPGDRVVLCYPPGHDFTVAFWGCLYAGAIAVAVYPPHPLFLQKDLPRFNVMVRDTNAHIVLTNSKYRNMAKLGAIKSFLTIGKKHASPDAPSSPRGSGRKDDLTKWPEHLKWFKTDKVTVPAAAFDASYVASLDPSNVAFFQYTSGSTEDPRAVMVTHSNIHAQGLLWDWCASGDTVLGWLPPYHDNGLLAFNLMPIYVGNKSVQMSPIAFIKDPSIWMRMVSKYKAGYTCGPNFAYLLAAKRTSDEVAASLDLTSLRNAACGAEPIKPEFLALFADKFKRANFHAGQFNCALGMAEATLVVTGYPDADKRGPPKTLVVDRTILEEHHRFQVISNGTLAELGDKTSDVHGSAHFRQCIHFTGLGYFGRTYDLRIVDPVTLDEVPESHVGEIWIHGPSMAQQYWNRPDLTRERLHATLRDDRTTNYVRTNDLGVVLDGELFFVGRMSDMIAMDNRWVSPQTIEDSVERASDYIRPGCVSCFTLPVESSHGSTSHDPALIIVAELKHDMKTVTNGQAIVASICRAVWRQIWFDNHLQAATIVLIQPKSVPKTTSGKLQRWRARHMFTHDQLRVQCVYNHSVATKVDKSTRTVAEWNEVMAQAFLTTRNLSRVAPADDDSPTRRRDGYAVAV</sequence>
<feature type="region of interest" description="Disordered" evidence="2">
    <location>
        <begin position="15"/>
        <end position="34"/>
    </location>
</feature>
<evidence type="ECO:0000256" key="2">
    <source>
        <dbReference type="SAM" id="MobiDB-lite"/>
    </source>
</evidence>
<dbReference type="AlphaFoldDB" id="A0A024TH47"/>
<reference evidence="4" key="1">
    <citation type="submission" date="2013-12" db="EMBL/GenBank/DDBJ databases">
        <title>The Genome Sequence of Aphanomyces invadans NJM9701.</title>
        <authorList>
            <consortium name="The Broad Institute Genomics Platform"/>
            <person name="Russ C."/>
            <person name="Tyler B."/>
            <person name="van West P."/>
            <person name="Dieguez-Uribeondo J."/>
            <person name="Young S.K."/>
            <person name="Zeng Q."/>
            <person name="Gargeya S."/>
            <person name="Fitzgerald M."/>
            <person name="Abouelleil A."/>
            <person name="Alvarado L."/>
            <person name="Chapman S.B."/>
            <person name="Gainer-Dewar J."/>
            <person name="Goldberg J."/>
            <person name="Griggs A."/>
            <person name="Gujja S."/>
            <person name="Hansen M."/>
            <person name="Howarth C."/>
            <person name="Imamovic A."/>
            <person name="Ireland A."/>
            <person name="Larimer J."/>
            <person name="McCowan C."/>
            <person name="Murphy C."/>
            <person name="Pearson M."/>
            <person name="Poon T.W."/>
            <person name="Priest M."/>
            <person name="Roberts A."/>
            <person name="Saif S."/>
            <person name="Shea T."/>
            <person name="Sykes S."/>
            <person name="Wortman J."/>
            <person name="Nusbaum C."/>
            <person name="Birren B."/>
        </authorList>
    </citation>
    <scope>NUCLEOTIDE SEQUENCE [LARGE SCALE GENOMIC DNA]</scope>
    <source>
        <strain evidence="4">NJM9701</strain>
    </source>
</reference>